<dbReference type="FunFam" id="1.25.40.10:FF:000031">
    <property type="entry name" value="Pentatricopeptide repeat-containing protein mitochondrial"/>
    <property type="match status" value="1"/>
</dbReference>
<evidence type="ECO:0000256" key="2">
    <source>
        <dbReference type="PROSITE-ProRule" id="PRU00708"/>
    </source>
</evidence>
<feature type="region of interest" description="Disordered" evidence="3">
    <location>
        <begin position="283"/>
        <end position="314"/>
    </location>
</feature>
<feature type="repeat" description="PPR" evidence="2">
    <location>
        <begin position="776"/>
        <end position="810"/>
    </location>
</feature>
<dbReference type="FunFam" id="1.25.40.10:FF:000073">
    <property type="entry name" value="Pentatricopeptide repeat-containing protein chloroplastic"/>
    <property type="match status" value="1"/>
</dbReference>
<feature type="repeat" description="PPR" evidence="2">
    <location>
        <begin position="373"/>
        <end position="407"/>
    </location>
</feature>
<feature type="compositionally biased region" description="Low complexity" evidence="3">
    <location>
        <begin position="297"/>
        <end position="311"/>
    </location>
</feature>
<dbReference type="NCBIfam" id="TIGR00756">
    <property type="entry name" value="PPR"/>
    <property type="match status" value="4"/>
</dbReference>
<dbReference type="InterPro" id="IPR011990">
    <property type="entry name" value="TPR-like_helical_dom_sf"/>
</dbReference>
<reference evidence="4 5" key="2">
    <citation type="submission" date="2020-07" db="EMBL/GenBank/DDBJ databases">
        <title>Genome assembly of wild tea tree DASZ reveals pedigree and selection history of tea varieties.</title>
        <authorList>
            <person name="Zhang W."/>
        </authorList>
    </citation>
    <scope>NUCLEOTIDE SEQUENCE [LARGE SCALE GENOMIC DNA]</scope>
    <source>
        <strain evidence="5">cv. G240</strain>
        <tissue evidence="4">Leaf</tissue>
    </source>
</reference>
<evidence type="ECO:0000256" key="1">
    <source>
        <dbReference type="ARBA" id="ARBA00022737"/>
    </source>
</evidence>
<dbReference type="Gene3D" id="1.25.40.10">
    <property type="entry name" value="Tetratricopeptide repeat domain"/>
    <property type="match status" value="5"/>
</dbReference>
<dbReference type="InterPro" id="IPR046960">
    <property type="entry name" value="PPR_At4g14850-like_plant"/>
</dbReference>
<accession>A0A7J7HQN5</accession>
<organism evidence="4 5">
    <name type="scientific">Camellia sinensis</name>
    <name type="common">Tea plant</name>
    <name type="synonym">Thea sinensis</name>
    <dbReference type="NCBI Taxonomy" id="4442"/>
    <lineage>
        <taxon>Eukaryota</taxon>
        <taxon>Viridiplantae</taxon>
        <taxon>Streptophyta</taxon>
        <taxon>Embryophyta</taxon>
        <taxon>Tracheophyta</taxon>
        <taxon>Spermatophyta</taxon>
        <taxon>Magnoliopsida</taxon>
        <taxon>eudicotyledons</taxon>
        <taxon>Gunneridae</taxon>
        <taxon>Pentapetalae</taxon>
        <taxon>asterids</taxon>
        <taxon>Ericales</taxon>
        <taxon>Theaceae</taxon>
        <taxon>Camellia</taxon>
    </lineage>
</organism>
<feature type="repeat" description="PPR" evidence="2">
    <location>
        <begin position="473"/>
        <end position="507"/>
    </location>
</feature>
<dbReference type="Pfam" id="PF20431">
    <property type="entry name" value="E_motif"/>
    <property type="match status" value="1"/>
</dbReference>
<dbReference type="Pfam" id="PF01535">
    <property type="entry name" value="PPR"/>
    <property type="match status" value="5"/>
</dbReference>
<keyword evidence="5" id="KW-1185">Reference proteome</keyword>
<feature type="compositionally biased region" description="Basic and acidic residues" evidence="3">
    <location>
        <begin position="46"/>
        <end position="58"/>
    </location>
</feature>
<evidence type="ECO:0000313" key="4">
    <source>
        <dbReference type="EMBL" id="KAF5954717.1"/>
    </source>
</evidence>
<dbReference type="InterPro" id="IPR002885">
    <property type="entry name" value="PPR_rpt"/>
</dbReference>
<feature type="region of interest" description="Disordered" evidence="3">
    <location>
        <begin position="31"/>
        <end position="65"/>
    </location>
</feature>
<dbReference type="SUPFAM" id="SSF48452">
    <property type="entry name" value="TPR-like"/>
    <property type="match status" value="1"/>
</dbReference>
<feature type="repeat" description="PPR" evidence="2">
    <location>
        <begin position="675"/>
        <end position="709"/>
    </location>
</feature>
<sequence length="959" mass="108279">MDWAFAEWGFFFLRLDGFDGLRLSRYFSFSGSDKPSIKTNAPSDQDISRGRSFDRASGDAHSMTFPSRTQVPELRQLCFTLHFVRLDSEPRESELNRLKIKTLQGLHNTLPKISYFAQKHSKHPYESYEDTTVGKKASSASFYTQESPKAESGWRRYGWLKLGINPEHIASYILMLITLSMRLRVELCALFASHELSMLFSLLVFKFQHILAIVWACMRSVRQKEKLQDLVVDRPSKLPIDRKVCQSAIRSGRWLSTLADGHPSWPTIPQHVPKWSGHSCSGLGRTSNGQAEDNFGRSRLGRSSRGPSRSSAVYPKSGQSIEIYSRLLSLSLSLMSLLCVLYADNFLRPTTSTLFKTHSYFEDPIEFFGENRSVISWTSKISSLVRRDKPEEAIGLFKTMLLSEQRPNYVTILSIVRAVGASGFENMTRVIHGLLIKMGFESEMSVVTTLLGVYSSWDVEIVWKLFDQVPDKDMVLWNAMLSVCTKSGQYIEAFEIFREMQYNGVQPSHVSIVSILPACGALATLSFGKQIHGFSIKREYYFLTNVRNSLVDMYAKCGYLETSIQVFNRIENKDLVSWRTMIHGCIENKCPRAALNMFSGMQSCCFKPDEVIILDAIGACGEEEKFTFGMGLHGYILKSGFLAFVSVMTALFQMYAKFGEIGSARILFSQIQKKDFIAWSAMISAYAQSGHSLKALDTFKKMQSTNEKPNEITFVSVLQGCSSMGVQELGESIHAHMTKAGYSSNAFLISALIDLYCKFGRIRQGKAIFDEILIKDLVCWSSMINGYGINGYGNEALETFSNMLNCGIKPNEVVFISLLSACSHCGLENEGWNWFYAMEKIYGITPKLAHYACMVDLLSRQGHVEDALEFVKRMPIEPDNRIWGALLAGCRSICGSIEIAEFVVEQLVCLDPENTSCYVVLSNLYAEQCRWEDVERMRKLVDKKGLRKETGYSIIEANS</sequence>
<dbReference type="GO" id="GO:0009451">
    <property type="term" value="P:RNA modification"/>
    <property type="evidence" value="ECO:0007669"/>
    <property type="project" value="InterPro"/>
</dbReference>
<feature type="compositionally biased region" description="Polar residues" evidence="3">
    <location>
        <begin position="31"/>
        <end position="45"/>
    </location>
</feature>
<dbReference type="PROSITE" id="PS51375">
    <property type="entry name" value="PPR"/>
    <property type="match status" value="5"/>
</dbReference>
<evidence type="ECO:0008006" key="6">
    <source>
        <dbReference type="Google" id="ProtNLM"/>
    </source>
</evidence>
<evidence type="ECO:0000256" key="3">
    <source>
        <dbReference type="SAM" id="MobiDB-lite"/>
    </source>
</evidence>
<dbReference type="GO" id="GO:0003729">
    <property type="term" value="F:mRNA binding"/>
    <property type="evidence" value="ECO:0007669"/>
    <property type="project" value="UniProtKB-ARBA"/>
</dbReference>
<dbReference type="InterPro" id="IPR046848">
    <property type="entry name" value="E_motif"/>
</dbReference>
<dbReference type="FunFam" id="1.25.40.10:FF:000090">
    <property type="entry name" value="Pentatricopeptide repeat-containing protein, chloroplastic"/>
    <property type="match status" value="1"/>
</dbReference>
<gene>
    <name evidence="4" type="ORF">HYC85_007573</name>
</gene>
<dbReference type="AlphaFoldDB" id="A0A7J7HQN5"/>
<dbReference type="PANTHER" id="PTHR47926:SF414">
    <property type="entry name" value="PENTATRICOPEPTIDE REPEAT-CONTAINING PROTEIN DOT4, CHLOROPLASTIC-LIKE"/>
    <property type="match status" value="1"/>
</dbReference>
<dbReference type="PANTHER" id="PTHR47926">
    <property type="entry name" value="PENTATRICOPEPTIDE REPEAT-CONTAINING PROTEIN"/>
    <property type="match status" value="1"/>
</dbReference>
<keyword evidence="1" id="KW-0677">Repeat</keyword>
<dbReference type="EMBL" id="JACBKZ010000003">
    <property type="protein sequence ID" value="KAF5954717.1"/>
    <property type="molecule type" value="Genomic_DNA"/>
</dbReference>
<proteinExistence type="predicted"/>
<comment type="caution">
    <text evidence="4">The sequence shown here is derived from an EMBL/GenBank/DDBJ whole genome shotgun (WGS) entry which is preliminary data.</text>
</comment>
<protein>
    <recommendedName>
        <fullName evidence="6">Pentatricopeptide repeat-containing protein</fullName>
    </recommendedName>
</protein>
<dbReference type="Pfam" id="PF13041">
    <property type="entry name" value="PPR_2"/>
    <property type="match status" value="3"/>
</dbReference>
<reference evidence="5" key="1">
    <citation type="journal article" date="2020" name="Nat. Commun.">
        <title>Genome assembly of wild tea tree DASZ reveals pedigree and selection history of tea varieties.</title>
        <authorList>
            <person name="Zhang W."/>
            <person name="Zhang Y."/>
            <person name="Qiu H."/>
            <person name="Guo Y."/>
            <person name="Wan H."/>
            <person name="Zhang X."/>
            <person name="Scossa F."/>
            <person name="Alseekh S."/>
            <person name="Zhang Q."/>
            <person name="Wang P."/>
            <person name="Xu L."/>
            <person name="Schmidt M.H."/>
            <person name="Jia X."/>
            <person name="Li D."/>
            <person name="Zhu A."/>
            <person name="Guo F."/>
            <person name="Chen W."/>
            <person name="Ni D."/>
            <person name="Usadel B."/>
            <person name="Fernie A.R."/>
            <person name="Wen W."/>
        </authorList>
    </citation>
    <scope>NUCLEOTIDE SEQUENCE [LARGE SCALE GENOMIC DNA]</scope>
    <source>
        <strain evidence="5">cv. G240</strain>
    </source>
</reference>
<dbReference type="Proteomes" id="UP000593564">
    <property type="component" value="Unassembled WGS sequence"/>
</dbReference>
<evidence type="ECO:0000313" key="5">
    <source>
        <dbReference type="Proteomes" id="UP000593564"/>
    </source>
</evidence>
<feature type="repeat" description="PPR" evidence="2">
    <location>
        <begin position="574"/>
        <end position="608"/>
    </location>
</feature>
<name>A0A7J7HQN5_CAMSI</name>